<evidence type="ECO:0000256" key="3">
    <source>
        <dbReference type="ARBA" id="ARBA00022801"/>
    </source>
</evidence>
<dbReference type="EMBL" id="JAPFFF010000001">
    <property type="protein sequence ID" value="KAK8898982.1"/>
    <property type="molecule type" value="Genomic_DNA"/>
</dbReference>
<evidence type="ECO:0000256" key="4">
    <source>
        <dbReference type="ARBA" id="ARBA00022807"/>
    </source>
</evidence>
<comment type="caution">
    <text evidence="6">The sequence shown here is derived from an EMBL/GenBank/DDBJ whole genome shotgun (WGS) entry which is preliminary data.</text>
</comment>
<evidence type="ECO:0000259" key="5">
    <source>
        <dbReference type="PROSITE" id="PS50600"/>
    </source>
</evidence>
<dbReference type="PANTHER" id="PTHR12606:SF1">
    <property type="entry name" value="UBIQUITIN-LIKE-SPECIFIC PROTEASE 1A"/>
    <property type="match status" value="1"/>
</dbReference>
<reference evidence="6 7" key="1">
    <citation type="submission" date="2024-04" db="EMBL/GenBank/DDBJ databases">
        <title>Tritrichomonas musculus Genome.</title>
        <authorList>
            <person name="Alves-Ferreira E."/>
            <person name="Grigg M."/>
            <person name="Lorenzi H."/>
            <person name="Galac M."/>
        </authorList>
    </citation>
    <scope>NUCLEOTIDE SEQUENCE [LARGE SCALE GENOMIC DNA]</scope>
    <source>
        <strain evidence="6 7">EAF2021</strain>
    </source>
</reference>
<accession>A0ABR2L8B6</accession>
<evidence type="ECO:0000256" key="2">
    <source>
        <dbReference type="ARBA" id="ARBA00022670"/>
    </source>
</evidence>
<keyword evidence="4" id="KW-0788">Thiol protease</keyword>
<proteinExistence type="inferred from homology"/>
<dbReference type="Gene3D" id="3.40.395.10">
    <property type="entry name" value="Adenoviral Proteinase, Chain A"/>
    <property type="match status" value="1"/>
</dbReference>
<gene>
    <name evidence="6" type="ORF">M9Y10_001277</name>
</gene>
<dbReference type="Proteomes" id="UP001470230">
    <property type="component" value="Unassembled WGS sequence"/>
</dbReference>
<name>A0ABR2L8B6_9EUKA</name>
<keyword evidence="2" id="KW-0645">Protease</keyword>
<keyword evidence="3" id="KW-0378">Hydrolase</keyword>
<comment type="similarity">
    <text evidence="1">Belongs to the peptidase C48 family.</text>
</comment>
<feature type="domain" description="Ubiquitin-like protease family profile" evidence="5">
    <location>
        <begin position="59"/>
        <end position="213"/>
    </location>
</feature>
<evidence type="ECO:0000313" key="7">
    <source>
        <dbReference type="Proteomes" id="UP001470230"/>
    </source>
</evidence>
<protein>
    <recommendedName>
        <fullName evidence="5">Ubiquitin-like protease family profile domain-containing protein</fullName>
    </recommendedName>
</protein>
<organism evidence="6 7">
    <name type="scientific">Tritrichomonas musculus</name>
    <dbReference type="NCBI Taxonomy" id="1915356"/>
    <lineage>
        <taxon>Eukaryota</taxon>
        <taxon>Metamonada</taxon>
        <taxon>Parabasalia</taxon>
        <taxon>Tritrichomonadida</taxon>
        <taxon>Tritrichomonadidae</taxon>
        <taxon>Tritrichomonas</taxon>
    </lineage>
</organism>
<dbReference type="SUPFAM" id="SSF54001">
    <property type="entry name" value="Cysteine proteinases"/>
    <property type="match status" value="1"/>
</dbReference>
<evidence type="ECO:0000256" key="1">
    <source>
        <dbReference type="ARBA" id="ARBA00005234"/>
    </source>
</evidence>
<dbReference type="PANTHER" id="PTHR12606">
    <property type="entry name" value="SENTRIN/SUMO-SPECIFIC PROTEASE"/>
    <property type="match status" value="1"/>
</dbReference>
<keyword evidence="7" id="KW-1185">Reference proteome</keyword>
<dbReference type="InterPro" id="IPR038765">
    <property type="entry name" value="Papain-like_cys_pep_sf"/>
</dbReference>
<dbReference type="Pfam" id="PF02902">
    <property type="entry name" value="Peptidase_C48"/>
    <property type="match status" value="1"/>
</dbReference>
<dbReference type="PROSITE" id="PS50600">
    <property type="entry name" value="ULP_PROTEASE"/>
    <property type="match status" value="1"/>
</dbReference>
<evidence type="ECO:0000313" key="6">
    <source>
        <dbReference type="EMBL" id="KAK8898982.1"/>
    </source>
</evidence>
<dbReference type="InterPro" id="IPR003653">
    <property type="entry name" value="Peptidase_C48_C"/>
</dbReference>
<sequence>MQNPLLFRIYQNLHEQSNSYNDDAKIEPNSNHQYTISTISPNMEAFLNHQFYERPFISPKFDLEDLDCLRGCQWIDDAVLNSYLSICYNQISENDERKIGLTNTFFMKKVERDGFQAASDWQGIKGQPINNYDFFFVPICHGHHWILAVVDFINNEIKIYDSLHGQYSKVVKTLNGFLQFQGIKPLNATYPMVPSQYNGYDCGVFVMEFGRCLLLRENINSFSQKDIPGARERIYSELYEYLNK</sequence>